<dbReference type="Proteomes" id="UP001183202">
    <property type="component" value="Unassembled WGS sequence"/>
</dbReference>
<dbReference type="SUPFAM" id="SSF55729">
    <property type="entry name" value="Acyl-CoA N-acyltransferases (Nat)"/>
    <property type="match status" value="1"/>
</dbReference>
<evidence type="ECO:0000313" key="3">
    <source>
        <dbReference type="EMBL" id="MDT0349538.1"/>
    </source>
</evidence>
<protein>
    <submittedName>
        <fullName evidence="3">GNAT family N-acetyltransferase</fullName>
    </submittedName>
</protein>
<dbReference type="CDD" id="cd04301">
    <property type="entry name" value="NAT_SF"/>
    <property type="match status" value="1"/>
</dbReference>
<reference evidence="4" key="1">
    <citation type="submission" date="2023-07" db="EMBL/GenBank/DDBJ databases">
        <title>30 novel species of actinomycetes from the DSMZ collection.</title>
        <authorList>
            <person name="Nouioui I."/>
        </authorList>
    </citation>
    <scope>NUCLEOTIDE SEQUENCE [LARGE SCALE GENOMIC DNA]</scope>
    <source>
        <strain evidence="4">DSM 45834</strain>
    </source>
</reference>
<organism evidence="3 4">
    <name type="scientific">Pseudonocardia charpentierae</name>
    <dbReference type="NCBI Taxonomy" id="3075545"/>
    <lineage>
        <taxon>Bacteria</taxon>
        <taxon>Bacillati</taxon>
        <taxon>Actinomycetota</taxon>
        <taxon>Actinomycetes</taxon>
        <taxon>Pseudonocardiales</taxon>
        <taxon>Pseudonocardiaceae</taxon>
        <taxon>Pseudonocardia</taxon>
    </lineage>
</organism>
<proteinExistence type="predicted"/>
<evidence type="ECO:0000313" key="4">
    <source>
        <dbReference type="Proteomes" id="UP001183202"/>
    </source>
</evidence>
<feature type="compositionally biased region" description="Low complexity" evidence="1">
    <location>
        <begin position="91"/>
        <end position="103"/>
    </location>
</feature>
<dbReference type="InterPro" id="IPR016181">
    <property type="entry name" value="Acyl_CoA_acyltransferase"/>
</dbReference>
<comment type="caution">
    <text evidence="3">The sequence shown here is derived from an EMBL/GenBank/DDBJ whole genome shotgun (WGS) entry which is preliminary data.</text>
</comment>
<dbReference type="RefSeq" id="WP_311555559.1">
    <property type="nucleotide sequence ID" value="NZ_JAVREJ010000004.1"/>
</dbReference>
<evidence type="ECO:0000259" key="2">
    <source>
        <dbReference type="PROSITE" id="PS51186"/>
    </source>
</evidence>
<dbReference type="InterPro" id="IPR000182">
    <property type="entry name" value="GNAT_dom"/>
</dbReference>
<dbReference type="Gene3D" id="3.40.630.30">
    <property type="match status" value="1"/>
</dbReference>
<dbReference type="Pfam" id="PF00583">
    <property type="entry name" value="Acetyltransf_1"/>
    <property type="match status" value="1"/>
</dbReference>
<dbReference type="PROSITE" id="PS51186">
    <property type="entry name" value="GNAT"/>
    <property type="match status" value="1"/>
</dbReference>
<feature type="region of interest" description="Disordered" evidence="1">
    <location>
        <begin position="83"/>
        <end position="109"/>
    </location>
</feature>
<accession>A0ABU2N911</accession>
<name>A0ABU2N911_9PSEU</name>
<dbReference type="EMBL" id="JAVREJ010000004">
    <property type="protein sequence ID" value="MDT0349538.1"/>
    <property type="molecule type" value="Genomic_DNA"/>
</dbReference>
<sequence length="129" mass="14234">MTTFDAEARRLPEEWIDILDRSSWVVARRGGETVGIACLAAPDEEGPKKRLIESVWVAPNRRRRGLVRQMVQELEDRLGATVPRACSSGFSTPTTRQPTPTSSWGSSGCTIGCRIPRNSGLKVNPSRNI</sequence>
<gene>
    <name evidence="3" type="ORF">RM445_08390</name>
</gene>
<evidence type="ECO:0000256" key="1">
    <source>
        <dbReference type="SAM" id="MobiDB-lite"/>
    </source>
</evidence>
<feature type="domain" description="N-acetyltransferase" evidence="2">
    <location>
        <begin position="1"/>
        <end position="116"/>
    </location>
</feature>
<keyword evidence="4" id="KW-1185">Reference proteome</keyword>